<dbReference type="CDD" id="cd06171">
    <property type="entry name" value="Sigma70_r4"/>
    <property type="match status" value="1"/>
</dbReference>
<dbReference type="InterPro" id="IPR013325">
    <property type="entry name" value="RNA_pol_sigma_r2"/>
</dbReference>
<feature type="region of interest" description="Disordered" evidence="6">
    <location>
        <begin position="218"/>
        <end position="238"/>
    </location>
</feature>
<dbReference type="Pfam" id="PF12680">
    <property type="entry name" value="SnoaL_2"/>
    <property type="match status" value="1"/>
</dbReference>
<organism evidence="10 11">
    <name type="scientific">Dactylosporangium darangshiense</name>
    <dbReference type="NCBI Taxonomy" id="579108"/>
    <lineage>
        <taxon>Bacteria</taxon>
        <taxon>Bacillati</taxon>
        <taxon>Actinomycetota</taxon>
        <taxon>Actinomycetes</taxon>
        <taxon>Micromonosporales</taxon>
        <taxon>Micromonosporaceae</taxon>
        <taxon>Dactylosporangium</taxon>
    </lineage>
</organism>
<keyword evidence="3" id="KW-0805">Transcription regulation</keyword>
<dbReference type="InterPro" id="IPR036388">
    <property type="entry name" value="WH-like_DNA-bd_sf"/>
</dbReference>
<feature type="domain" description="SnoaL-like" evidence="9">
    <location>
        <begin position="245"/>
        <end position="340"/>
    </location>
</feature>
<dbReference type="InterPro" id="IPR032710">
    <property type="entry name" value="NTF2-like_dom_sf"/>
</dbReference>
<evidence type="ECO:0000313" key="11">
    <source>
        <dbReference type="Proteomes" id="UP001500620"/>
    </source>
</evidence>
<dbReference type="SUPFAM" id="SSF88946">
    <property type="entry name" value="Sigma2 domain of RNA polymerase sigma factors"/>
    <property type="match status" value="1"/>
</dbReference>
<dbReference type="InterPro" id="IPR039425">
    <property type="entry name" value="RNA_pol_sigma-70-like"/>
</dbReference>
<keyword evidence="5" id="KW-0804">Transcription</keyword>
<proteinExistence type="inferred from homology"/>
<dbReference type="InterPro" id="IPR037401">
    <property type="entry name" value="SnoaL-like"/>
</dbReference>
<dbReference type="InterPro" id="IPR013249">
    <property type="entry name" value="RNA_pol_sigma70_r4_t2"/>
</dbReference>
<gene>
    <name evidence="10" type="ORF">GCM10022255_073710</name>
</gene>
<dbReference type="Pfam" id="PF08281">
    <property type="entry name" value="Sigma70_r4_2"/>
    <property type="match status" value="1"/>
</dbReference>
<dbReference type="InterPro" id="IPR014305">
    <property type="entry name" value="RNA_pol_sigma-G_actinobac"/>
</dbReference>
<name>A0ABP8DK10_9ACTN</name>
<dbReference type="Proteomes" id="UP001500620">
    <property type="component" value="Unassembled WGS sequence"/>
</dbReference>
<protein>
    <submittedName>
        <fullName evidence="10">Sigma-70 family RNA polymerase sigma factor</fullName>
    </submittedName>
</protein>
<evidence type="ECO:0000256" key="4">
    <source>
        <dbReference type="ARBA" id="ARBA00023082"/>
    </source>
</evidence>
<dbReference type="Gene3D" id="3.10.450.50">
    <property type="match status" value="1"/>
</dbReference>
<keyword evidence="4" id="KW-0731">Sigma factor</keyword>
<evidence type="ECO:0000259" key="9">
    <source>
        <dbReference type="Pfam" id="PF12680"/>
    </source>
</evidence>
<dbReference type="SUPFAM" id="SSF88659">
    <property type="entry name" value="Sigma3 and sigma4 domains of RNA polymerase sigma factors"/>
    <property type="match status" value="1"/>
</dbReference>
<dbReference type="InterPro" id="IPR013324">
    <property type="entry name" value="RNA_pol_sigma_r3/r4-like"/>
</dbReference>
<feature type="compositionally biased region" description="Basic residues" evidence="6">
    <location>
        <begin position="1"/>
        <end position="11"/>
    </location>
</feature>
<reference evidence="11" key="1">
    <citation type="journal article" date="2019" name="Int. J. Syst. Evol. Microbiol.">
        <title>The Global Catalogue of Microorganisms (GCM) 10K type strain sequencing project: providing services to taxonomists for standard genome sequencing and annotation.</title>
        <authorList>
            <consortium name="The Broad Institute Genomics Platform"/>
            <consortium name="The Broad Institute Genome Sequencing Center for Infectious Disease"/>
            <person name="Wu L."/>
            <person name="Ma J."/>
        </authorList>
    </citation>
    <scope>NUCLEOTIDE SEQUENCE [LARGE SCALE GENOMIC DNA]</scope>
    <source>
        <strain evidence="11">JCM 17441</strain>
    </source>
</reference>
<evidence type="ECO:0000256" key="5">
    <source>
        <dbReference type="ARBA" id="ARBA00023163"/>
    </source>
</evidence>
<evidence type="ECO:0000256" key="6">
    <source>
        <dbReference type="SAM" id="MobiDB-lite"/>
    </source>
</evidence>
<dbReference type="Gene3D" id="1.10.10.10">
    <property type="entry name" value="Winged helix-like DNA-binding domain superfamily/Winged helix DNA-binding domain"/>
    <property type="match status" value="1"/>
</dbReference>
<dbReference type="NCBIfam" id="TIGR02960">
    <property type="entry name" value="SigX5"/>
    <property type="match status" value="1"/>
</dbReference>
<evidence type="ECO:0000256" key="1">
    <source>
        <dbReference type="ARBA" id="ARBA00010641"/>
    </source>
</evidence>
<keyword evidence="11" id="KW-1185">Reference proteome</keyword>
<comment type="subunit">
    <text evidence="2">Interacts transiently with the RNA polymerase catalytic core formed by RpoA, RpoB, RpoC and RpoZ (2 alpha, 1 beta, 1 beta' and 1 omega subunit) to form the RNA polymerase holoenzyme that can initiate transcription.</text>
</comment>
<feature type="domain" description="RNA polymerase sigma factor 70 region 4 type 2" evidence="8">
    <location>
        <begin position="170"/>
        <end position="221"/>
    </location>
</feature>
<dbReference type="EMBL" id="BAABAT010000027">
    <property type="protein sequence ID" value="GAA4257334.1"/>
    <property type="molecule type" value="Genomic_DNA"/>
</dbReference>
<feature type="domain" description="RNA polymerase sigma-70 region 2" evidence="7">
    <location>
        <begin position="51"/>
        <end position="117"/>
    </location>
</feature>
<comment type="caution">
    <text evidence="10">The sequence shown here is derived from an EMBL/GenBank/DDBJ whole genome shotgun (WGS) entry which is preliminary data.</text>
</comment>
<sequence>MVQAPRRREKGRRPGDPFSARPVSILGMEMTAELIARARAGDGEAFRALTEPHRRELQVHCYRMLGSFQDAEDALQDTLLAAWQGFAGFEGRASLRTWLYRIATNRCLNARRSAGRRQAKQWDVPNVVPPEPTRLGEAFWVEPIPDTLLDGVAPLGPEALYERSESVSLAFVTALQLLPPRQLAVLILRDVLGFHASEVAGMLDSSVESVKSALKRARAALQERRPAPGGEPAPAPGSPAEDAIVARFVRAWESADLDALVGLLTDDAFMAMPPMPFEYEGRDVVIRFCGNIFGAGRRFDLVPTRANGQPAFGAYLRTPSGISHGTGLYVLTLAGERICALTRFENGVLPSFGLPRSLPAR</sequence>
<dbReference type="Pfam" id="PF04542">
    <property type="entry name" value="Sigma70_r2"/>
    <property type="match status" value="1"/>
</dbReference>
<dbReference type="InterPro" id="IPR007627">
    <property type="entry name" value="RNA_pol_sigma70_r2"/>
</dbReference>
<dbReference type="NCBIfam" id="NF006089">
    <property type="entry name" value="PRK08241.1"/>
    <property type="match status" value="1"/>
</dbReference>
<evidence type="ECO:0000256" key="2">
    <source>
        <dbReference type="ARBA" id="ARBA00011344"/>
    </source>
</evidence>
<feature type="region of interest" description="Disordered" evidence="6">
    <location>
        <begin position="1"/>
        <end position="20"/>
    </location>
</feature>
<evidence type="ECO:0000259" key="8">
    <source>
        <dbReference type="Pfam" id="PF08281"/>
    </source>
</evidence>
<dbReference type="NCBIfam" id="TIGR02937">
    <property type="entry name" value="sigma70-ECF"/>
    <property type="match status" value="1"/>
</dbReference>
<evidence type="ECO:0000313" key="10">
    <source>
        <dbReference type="EMBL" id="GAA4257334.1"/>
    </source>
</evidence>
<evidence type="ECO:0000259" key="7">
    <source>
        <dbReference type="Pfam" id="PF04542"/>
    </source>
</evidence>
<dbReference type="SUPFAM" id="SSF54427">
    <property type="entry name" value="NTF2-like"/>
    <property type="match status" value="1"/>
</dbReference>
<evidence type="ECO:0000256" key="3">
    <source>
        <dbReference type="ARBA" id="ARBA00023015"/>
    </source>
</evidence>
<dbReference type="Gene3D" id="1.10.1740.10">
    <property type="match status" value="1"/>
</dbReference>
<dbReference type="InterPro" id="IPR014284">
    <property type="entry name" value="RNA_pol_sigma-70_dom"/>
</dbReference>
<accession>A0ABP8DK10</accession>
<dbReference type="PANTHER" id="PTHR43133:SF65">
    <property type="entry name" value="ECF RNA POLYMERASE SIGMA FACTOR SIGG"/>
    <property type="match status" value="1"/>
</dbReference>
<dbReference type="PANTHER" id="PTHR43133">
    <property type="entry name" value="RNA POLYMERASE ECF-TYPE SIGMA FACTO"/>
    <property type="match status" value="1"/>
</dbReference>
<comment type="similarity">
    <text evidence="1">Belongs to the sigma-70 factor family. ECF subfamily.</text>
</comment>